<dbReference type="InterPro" id="IPR011050">
    <property type="entry name" value="Pectin_lyase_fold/virulence"/>
</dbReference>
<keyword evidence="3" id="KW-1185">Reference proteome</keyword>
<name>F8L320_SIMNZ</name>
<dbReference type="Pfam" id="PF24146">
    <property type="entry name" value="K1-lyase_C"/>
    <property type="match status" value="1"/>
</dbReference>
<evidence type="ECO:0000259" key="1">
    <source>
        <dbReference type="Pfam" id="PF24146"/>
    </source>
</evidence>
<dbReference type="SUPFAM" id="SSF51126">
    <property type="entry name" value="Pectin lyase-like"/>
    <property type="match status" value="1"/>
</dbReference>
<dbReference type="Gene3D" id="2.160.20.10">
    <property type="entry name" value="Single-stranded right-handed beta-helix, Pectin lyase-like"/>
    <property type="match status" value="1"/>
</dbReference>
<dbReference type="EMBL" id="FR872581">
    <property type="protein sequence ID" value="CCB87866.1"/>
    <property type="molecule type" value="Genomic_DNA"/>
</dbReference>
<dbReference type="eggNOG" id="ENOG502ZMQS">
    <property type="taxonomic scope" value="Bacteria"/>
</dbReference>
<evidence type="ECO:0000313" key="3">
    <source>
        <dbReference type="Proteomes" id="UP000000496"/>
    </source>
</evidence>
<reference key="1">
    <citation type="journal article" date="2011" name="Mol. Biol. Evol.">
        <title>Unity in variety -- the pan-genome of the Chlamydiae.</title>
        <authorList>
            <person name="Collingro A."/>
            <person name="Tischler P."/>
            <person name="Weinmaier T."/>
            <person name="Penz T."/>
            <person name="Heinz E."/>
            <person name="Brunham R.C."/>
            <person name="Read T.D."/>
            <person name="Bavoil P.M."/>
            <person name="Sachse K."/>
            <person name="Kahane S."/>
            <person name="Friedman M.G."/>
            <person name="Rattei T."/>
            <person name="Myers G.S.A."/>
            <person name="Horn M."/>
        </authorList>
    </citation>
    <scope>NUCLEOTIDE SEQUENCE</scope>
    <source>
        <strain>Z</strain>
    </source>
</reference>
<keyword evidence="2" id="KW-0614">Plasmid</keyword>
<feature type="domain" description="K1 capsule-specific polysaccharide lyase C-terminal" evidence="1">
    <location>
        <begin position="341"/>
        <end position="411"/>
    </location>
</feature>
<dbReference type="InterPro" id="IPR012334">
    <property type="entry name" value="Pectin_lyas_fold"/>
</dbReference>
<sequence length="414" mass="44312">MDVNKMDFVRSRKFLLPLCLLLFCFFSPVKLCSLQEMPLYPITPFVVGNQNEANYQTIQSALLAAHKAGRGIVVIQPGIYNEDLILYDKTQVVGAIGLGDFGDFIIIGTHTPPETGSFSFRNVFLKSDNSIFSSKKAGTANLMLIDVAVAVHEGYTFNLPNWKGSLSAFDIGEIGSKNDGWVYNLGGANIFMTNLSMGFGSINPMVVSGSTFIFGAAVKCPVKFLKGSNGVIAGGTICEKQVVFEDDASFCVLNSTFMSNKTPPIVYNSSAQSSFSSVNVVTEDDFSLQGSGKGLLLLNGVSMSRGKNIAKSLNIDGGCFFTGELVAGVPGKGLSIAEGQNSKMGIAQLNHGSCKIVNSSVTNNSRIFLTPQDTKINKQGFLCIQNIDPGNGFNIVSSNKEDNSQVAWLIVEGN</sequence>
<accession>F8L320</accession>
<evidence type="ECO:0000313" key="2">
    <source>
        <dbReference type="EMBL" id="CCB87866.1"/>
    </source>
</evidence>
<dbReference type="Proteomes" id="UP000000496">
    <property type="component" value="Plasmid pSn"/>
</dbReference>
<reference evidence="2 3" key="2">
    <citation type="journal article" date="2011" name="Mol. Biol. Evol.">
        <title>Unity in variety--the pan-genome of the Chlamydiae.</title>
        <authorList>
            <person name="Collingro A."/>
            <person name="Tischler P."/>
            <person name="Weinmaier T."/>
            <person name="Penz T."/>
            <person name="Heinz E."/>
            <person name="Brunham R.C."/>
            <person name="Read T.D."/>
            <person name="Bavoil P.M."/>
            <person name="Sachse K."/>
            <person name="Kahane S."/>
            <person name="Friedman M.G."/>
            <person name="Rattei T."/>
            <person name="Myers G.S."/>
            <person name="Horn M."/>
        </authorList>
    </citation>
    <scope>NUCLEOTIDE SEQUENCE [LARGE SCALE GENOMIC DNA]</scope>
    <source>
        <strain evidence="3">ATCC VR-1471 / Z</strain>
        <plasmid evidence="2 3">pSn</plasmid>
    </source>
</reference>
<proteinExistence type="predicted"/>
<gene>
    <name evidence="2" type="ordered locus">SNE_B25070</name>
</gene>
<organism evidence="2 3">
    <name type="scientific">Simkania negevensis (strain ATCC VR-1471 / DSM 27360 / Z)</name>
    <dbReference type="NCBI Taxonomy" id="331113"/>
    <lineage>
        <taxon>Bacteria</taxon>
        <taxon>Pseudomonadati</taxon>
        <taxon>Chlamydiota</taxon>
        <taxon>Chlamydiia</taxon>
        <taxon>Parachlamydiales</taxon>
        <taxon>Simkaniaceae</taxon>
        <taxon>Simkania</taxon>
    </lineage>
</organism>
<geneLocation type="plasmid" evidence="2 3">
    <name>pSn</name>
</geneLocation>
<protein>
    <recommendedName>
        <fullName evidence="1">K1 capsule-specific polysaccharide lyase C-terminal domain-containing protein</fullName>
    </recommendedName>
</protein>
<dbReference type="AlphaFoldDB" id="F8L320"/>
<dbReference type="InterPro" id="IPR056204">
    <property type="entry name" value="K1-lyase_C"/>
</dbReference>
<dbReference type="HOGENOM" id="CLU_663736_0_0_0"/>
<dbReference type="KEGG" id="sng:SNE_B25070"/>